<evidence type="ECO:0000256" key="8">
    <source>
        <dbReference type="SAM" id="MobiDB-lite"/>
    </source>
</evidence>
<feature type="compositionally biased region" description="Basic and acidic residues" evidence="8">
    <location>
        <begin position="85"/>
        <end position="101"/>
    </location>
</feature>
<evidence type="ECO:0000313" key="11">
    <source>
        <dbReference type="EMBL" id="RKF72928.1"/>
    </source>
</evidence>
<comment type="domain">
    <text evidence="7">The Q motif is unique to and characteristic of the DEAD box family of RNA helicases and controls ATP binding and hydrolysis.</text>
</comment>
<keyword evidence="6" id="KW-0539">Nucleus</keyword>
<feature type="region of interest" description="Disordered" evidence="8">
    <location>
        <begin position="53"/>
        <end position="221"/>
    </location>
</feature>
<dbReference type="SUPFAM" id="SSF52540">
    <property type="entry name" value="P-loop containing nucleoside triphosphate hydrolases"/>
    <property type="match status" value="2"/>
</dbReference>
<dbReference type="GO" id="GO:0003724">
    <property type="term" value="F:RNA helicase activity"/>
    <property type="evidence" value="ECO:0007669"/>
    <property type="project" value="UniProtKB-EC"/>
</dbReference>
<keyword evidence="2 7" id="KW-0378">Hydrolase</keyword>
<evidence type="ECO:0000256" key="5">
    <source>
        <dbReference type="ARBA" id="ARBA00022884"/>
    </source>
</evidence>
<dbReference type="InterPro" id="IPR027417">
    <property type="entry name" value="P-loop_NTPase"/>
</dbReference>
<feature type="compositionally biased region" description="Polar residues" evidence="8">
    <location>
        <begin position="20"/>
        <end position="38"/>
    </location>
</feature>
<dbReference type="Proteomes" id="UP000285326">
    <property type="component" value="Unassembled WGS sequence"/>
</dbReference>
<comment type="function">
    <text evidence="7">RNA helicase.</text>
</comment>
<feature type="compositionally biased region" description="Polar residues" evidence="8">
    <location>
        <begin position="57"/>
        <end position="66"/>
    </location>
</feature>
<feature type="domain" description="Helicase ATP-binding" evidence="9">
    <location>
        <begin position="342"/>
        <end position="582"/>
    </location>
</feature>
<comment type="similarity">
    <text evidence="7">Belongs to the DEAD box helicase family.</text>
</comment>
<dbReference type="PANTHER" id="PTHR24031">
    <property type="entry name" value="RNA HELICASE"/>
    <property type="match status" value="1"/>
</dbReference>
<dbReference type="PROSITE" id="PS51192">
    <property type="entry name" value="HELICASE_ATP_BIND_1"/>
    <property type="match status" value="1"/>
</dbReference>
<dbReference type="InterPro" id="IPR000629">
    <property type="entry name" value="RNA-helicase_DEAD-box_CS"/>
</dbReference>
<dbReference type="GO" id="GO:0016787">
    <property type="term" value="F:hydrolase activity"/>
    <property type="evidence" value="ECO:0007669"/>
    <property type="project" value="UniProtKB-KW"/>
</dbReference>
<feature type="compositionally biased region" description="Basic and acidic residues" evidence="8">
    <location>
        <begin position="198"/>
        <end position="207"/>
    </location>
</feature>
<reference evidence="11 12" key="1">
    <citation type="journal article" date="2018" name="BMC Genomics">
        <title>Comparative genome analyses reveal sequence features reflecting distinct modes of host-adaptation between dicot and monocot powdery mildew.</title>
        <authorList>
            <person name="Wu Y."/>
            <person name="Ma X."/>
            <person name="Pan Z."/>
            <person name="Kale S.D."/>
            <person name="Song Y."/>
            <person name="King H."/>
            <person name="Zhang Q."/>
            <person name="Presley C."/>
            <person name="Deng X."/>
            <person name="Wei C.I."/>
            <person name="Xiao S."/>
        </authorList>
    </citation>
    <scope>NUCLEOTIDE SEQUENCE [LARGE SCALE GENOMIC DNA]</scope>
    <source>
        <strain evidence="11">UMSG1</strain>
    </source>
</reference>
<dbReference type="InterPro" id="IPR014001">
    <property type="entry name" value="Helicase_ATP-bd"/>
</dbReference>
<dbReference type="GO" id="GO:0005524">
    <property type="term" value="F:ATP binding"/>
    <property type="evidence" value="ECO:0007669"/>
    <property type="project" value="UniProtKB-UniRule"/>
</dbReference>
<dbReference type="CDD" id="cd18787">
    <property type="entry name" value="SF2_C_DEAD"/>
    <property type="match status" value="1"/>
</dbReference>
<dbReference type="GO" id="GO:0003723">
    <property type="term" value="F:RNA binding"/>
    <property type="evidence" value="ECO:0007669"/>
    <property type="project" value="UniProtKB-UniRule"/>
</dbReference>
<accession>A0A420IEF8</accession>
<evidence type="ECO:0000259" key="10">
    <source>
        <dbReference type="PROSITE" id="PS51194"/>
    </source>
</evidence>
<name>A0A420IEF8_9PEZI</name>
<keyword evidence="1 7" id="KW-0547">Nucleotide-binding</keyword>
<evidence type="ECO:0000313" key="12">
    <source>
        <dbReference type="Proteomes" id="UP000285326"/>
    </source>
</evidence>
<protein>
    <recommendedName>
        <fullName evidence="7">ATP-dependent RNA helicase</fullName>
        <ecNumber evidence="7">3.6.4.13</ecNumber>
    </recommendedName>
</protein>
<evidence type="ECO:0000256" key="3">
    <source>
        <dbReference type="ARBA" id="ARBA00022806"/>
    </source>
</evidence>
<keyword evidence="3 7" id="KW-0347">Helicase</keyword>
<proteinExistence type="inferred from homology"/>
<dbReference type="PROSITE" id="PS51194">
    <property type="entry name" value="HELICASE_CTER"/>
    <property type="match status" value="1"/>
</dbReference>
<dbReference type="InterPro" id="IPR011545">
    <property type="entry name" value="DEAD/DEAH_box_helicase_dom"/>
</dbReference>
<evidence type="ECO:0000256" key="6">
    <source>
        <dbReference type="ARBA" id="ARBA00023242"/>
    </source>
</evidence>
<feature type="region of interest" description="Disordered" evidence="8">
    <location>
        <begin position="1"/>
        <end position="38"/>
    </location>
</feature>
<feature type="compositionally biased region" description="Basic and acidic residues" evidence="8">
    <location>
        <begin position="153"/>
        <end position="166"/>
    </location>
</feature>
<evidence type="ECO:0000256" key="4">
    <source>
        <dbReference type="ARBA" id="ARBA00022840"/>
    </source>
</evidence>
<feature type="domain" description="Helicase C-terminal" evidence="10">
    <location>
        <begin position="677"/>
        <end position="834"/>
    </location>
</feature>
<dbReference type="EC" id="3.6.4.13" evidence="7"/>
<organism evidence="11 12">
    <name type="scientific">Golovinomyces cichoracearum</name>
    <dbReference type="NCBI Taxonomy" id="62708"/>
    <lineage>
        <taxon>Eukaryota</taxon>
        <taxon>Fungi</taxon>
        <taxon>Dikarya</taxon>
        <taxon>Ascomycota</taxon>
        <taxon>Pezizomycotina</taxon>
        <taxon>Leotiomycetes</taxon>
        <taxon>Erysiphales</taxon>
        <taxon>Erysiphaceae</taxon>
        <taxon>Golovinomyces</taxon>
    </lineage>
</organism>
<dbReference type="Pfam" id="PF00270">
    <property type="entry name" value="DEAD"/>
    <property type="match status" value="2"/>
</dbReference>
<dbReference type="EMBL" id="MCBS01024644">
    <property type="protein sequence ID" value="RKF72928.1"/>
    <property type="molecule type" value="Genomic_DNA"/>
</dbReference>
<dbReference type="AlphaFoldDB" id="A0A420IEF8"/>
<dbReference type="SMART" id="SM00487">
    <property type="entry name" value="DEXDc"/>
    <property type="match status" value="1"/>
</dbReference>
<comment type="caution">
    <text evidence="11">The sequence shown here is derived from an EMBL/GenBank/DDBJ whole genome shotgun (WGS) entry which is preliminary data.</text>
</comment>
<evidence type="ECO:0000256" key="7">
    <source>
        <dbReference type="RuleBase" id="RU365068"/>
    </source>
</evidence>
<dbReference type="SMART" id="SM00490">
    <property type="entry name" value="HELICc"/>
    <property type="match status" value="1"/>
</dbReference>
<evidence type="ECO:0000256" key="2">
    <source>
        <dbReference type="ARBA" id="ARBA00022801"/>
    </source>
</evidence>
<keyword evidence="4 7" id="KW-0067">ATP-binding</keyword>
<sequence>MASQFYARYVPQTENDKKSNQSNPIVNSELKNSAASKSLETIQDASASYLRYIPPLKSQSNRSHSSPKAEHQETSSRVVKRKLKHDSSKELSENLKFKETDDQNYPHLSSFHSPAYHKRMVKHSKPEKENYNTNATQKVKPALSVHQTQNSGHEPEKVIPPEHGTDLRGSSINTEDHHANSTKFGPQSGKLSGPSKSNNDKVNKRLDVSGGGKSDVFTPDEGETIDNGHLKLLRKRDISFKRIEKISNNVDDKKGDSHIVEESAELHGLTPLPQPVLSNDKQPIALSESLPPWLANPIRIAPELTAEFEDFNLENNAIKKLHEKGFTKAFPVQIAAFKLLLHENNHESGDVVISAATGSGKTLSYILPLIRDISKYRVSKLRGLIVLPTRELVTQVKELAETCAVIFSKGSEQNHVKVGTAVGNETMKNEQSNLIEHSLKYDPAGYEKNLLQLESLWQDSEDINGGTESIFEAQPLPCFQNFVDEFKMKVNLLICTPGRLVEHLKSSPGFCLKDVKWLVIDEADKLLDQSFQQWLPILRSEIEISNKGFQRTKRVRKIVLSATMTNNLGQLAQLNLYRPSFILLEGENINGNQSNDELQKYVLPSSLLEFAIKVEENDIKPLYLLELLKRQAIINQKSQSGSTDSEFDNASSTDVSQSRLKSLSSFPLATGFNVLLNQKDNNDSLHGALIFTKSNESAVRLGRLIALLSPPLSTQIGILTSTLPRSTRQQYLDSFNKKKISILIVSDLVSRGLDLPNLAHVINYDVPTSLISYIHRIGRTARAGKVGYGWTLFTDSEAGWFWNEIGRSSALSRSPDKIHRVNIKGVFSDEQRRAYQVALEELGKEVIGDFTSSGTALS</sequence>
<comment type="catalytic activity">
    <reaction evidence="7">
        <text>ATP + H2O = ADP + phosphate + H(+)</text>
        <dbReference type="Rhea" id="RHEA:13065"/>
        <dbReference type="ChEBI" id="CHEBI:15377"/>
        <dbReference type="ChEBI" id="CHEBI:15378"/>
        <dbReference type="ChEBI" id="CHEBI:30616"/>
        <dbReference type="ChEBI" id="CHEBI:43474"/>
        <dbReference type="ChEBI" id="CHEBI:456216"/>
        <dbReference type="EC" id="3.6.4.13"/>
    </reaction>
</comment>
<dbReference type="InterPro" id="IPR001650">
    <property type="entry name" value="Helicase_C-like"/>
</dbReference>
<dbReference type="Gene3D" id="3.40.50.300">
    <property type="entry name" value="P-loop containing nucleotide triphosphate hydrolases"/>
    <property type="match status" value="2"/>
</dbReference>
<gene>
    <name evidence="11" type="ORF">GcM1_246123</name>
</gene>
<dbReference type="PROSITE" id="PS00039">
    <property type="entry name" value="DEAD_ATP_HELICASE"/>
    <property type="match status" value="1"/>
</dbReference>
<evidence type="ECO:0000256" key="1">
    <source>
        <dbReference type="ARBA" id="ARBA00022741"/>
    </source>
</evidence>
<keyword evidence="5 7" id="KW-0694">RNA-binding</keyword>
<dbReference type="Pfam" id="PF00271">
    <property type="entry name" value="Helicase_C"/>
    <property type="match status" value="1"/>
</dbReference>
<evidence type="ECO:0000259" key="9">
    <source>
        <dbReference type="PROSITE" id="PS51192"/>
    </source>
</evidence>